<feature type="non-terminal residue" evidence="2">
    <location>
        <position position="77"/>
    </location>
</feature>
<evidence type="ECO:0000313" key="3">
    <source>
        <dbReference type="Proteomes" id="UP001221757"/>
    </source>
</evidence>
<evidence type="ECO:0000256" key="1">
    <source>
        <dbReference type="SAM" id="MobiDB-lite"/>
    </source>
</evidence>
<evidence type="ECO:0000313" key="2">
    <source>
        <dbReference type="EMBL" id="KAJ7697412.1"/>
    </source>
</evidence>
<reference evidence="2" key="1">
    <citation type="submission" date="2023-03" db="EMBL/GenBank/DDBJ databases">
        <title>Massive genome expansion in bonnet fungi (Mycena s.s.) driven by repeated elements and novel gene families across ecological guilds.</title>
        <authorList>
            <consortium name="Lawrence Berkeley National Laboratory"/>
            <person name="Harder C.B."/>
            <person name="Miyauchi S."/>
            <person name="Viragh M."/>
            <person name="Kuo A."/>
            <person name="Thoen E."/>
            <person name="Andreopoulos B."/>
            <person name="Lu D."/>
            <person name="Skrede I."/>
            <person name="Drula E."/>
            <person name="Henrissat B."/>
            <person name="Morin E."/>
            <person name="Kohler A."/>
            <person name="Barry K."/>
            <person name="LaButti K."/>
            <person name="Morin E."/>
            <person name="Salamov A."/>
            <person name="Lipzen A."/>
            <person name="Mereny Z."/>
            <person name="Hegedus B."/>
            <person name="Baldrian P."/>
            <person name="Stursova M."/>
            <person name="Weitz H."/>
            <person name="Taylor A."/>
            <person name="Grigoriev I.V."/>
            <person name="Nagy L.G."/>
            <person name="Martin F."/>
            <person name="Kauserud H."/>
        </authorList>
    </citation>
    <scope>NUCLEOTIDE SEQUENCE</scope>
    <source>
        <strain evidence="2">CBHHK067</strain>
    </source>
</reference>
<comment type="caution">
    <text evidence="2">The sequence shown here is derived from an EMBL/GenBank/DDBJ whole genome shotgun (WGS) entry which is preliminary data.</text>
</comment>
<gene>
    <name evidence="2" type="ORF">B0H17DRAFT_1177659</name>
</gene>
<protein>
    <submittedName>
        <fullName evidence="2">Uncharacterized protein</fullName>
    </submittedName>
</protein>
<sequence>MLFLRLESATLSHPEVNIHRPKAIQRPTTSCLFPLSTSCPTIPSLRITPPAKLRPTAAPKGSGKATRKPRTDTRHLN</sequence>
<keyword evidence="3" id="KW-1185">Reference proteome</keyword>
<dbReference type="EMBL" id="JARKIE010000030">
    <property type="protein sequence ID" value="KAJ7697412.1"/>
    <property type="molecule type" value="Genomic_DNA"/>
</dbReference>
<dbReference type="Proteomes" id="UP001221757">
    <property type="component" value="Unassembled WGS sequence"/>
</dbReference>
<organism evidence="2 3">
    <name type="scientific">Mycena rosella</name>
    <name type="common">Pink bonnet</name>
    <name type="synonym">Agaricus rosellus</name>
    <dbReference type="NCBI Taxonomy" id="1033263"/>
    <lineage>
        <taxon>Eukaryota</taxon>
        <taxon>Fungi</taxon>
        <taxon>Dikarya</taxon>
        <taxon>Basidiomycota</taxon>
        <taxon>Agaricomycotina</taxon>
        <taxon>Agaricomycetes</taxon>
        <taxon>Agaricomycetidae</taxon>
        <taxon>Agaricales</taxon>
        <taxon>Marasmiineae</taxon>
        <taxon>Mycenaceae</taxon>
        <taxon>Mycena</taxon>
    </lineage>
</organism>
<feature type="region of interest" description="Disordered" evidence="1">
    <location>
        <begin position="44"/>
        <end position="77"/>
    </location>
</feature>
<proteinExistence type="predicted"/>
<dbReference type="AlphaFoldDB" id="A0AAD7DQL6"/>
<accession>A0AAD7DQL6</accession>
<name>A0AAD7DQL6_MYCRO</name>